<dbReference type="InterPro" id="IPR027806">
    <property type="entry name" value="HARBI1_dom"/>
</dbReference>
<sequence length="413" mass="47256">MGDFDPAIAVAVALAVEEETDVPRRKRAKWSKEWFLQRSKFGHTKLLRELSQNEPSDFKNFLRMDVESYNELLQMVDPLIGKQTTNMRQPISPTERLSITLRYLATGNTFEDLKFVSAIAPQTIGKIVIETCEAIISCLQEYIKMPQSEDDWLKVAEGFRKSWNFPHALGAVDGKHIAIKKPPGSGSYFFNYKKFFSIVLMAVVDANYEFIVADVGVNGRVSDGGVISHTDFGRMMDKQELAIPPPEKLCDDDLIPMPFVFLGDDAFSLTENFMKPYSGRGAEEDDVYNEKCIFNYRLSRGRRVVENAFGILASRFGVFQRQMLLSPEKAQTVTLACCYLHNFLRRKSRRYIMQGTVDWEDENGTVHGGSWRDWQIEVHGLQATQTRNASDKAKDIRDLFRRYFCTKGSVPWQ</sequence>
<name>A0A433TFJ7_ELYCH</name>
<evidence type="ECO:0000256" key="7">
    <source>
        <dbReference type="ARBA" id="ARBA00023242"/>
    </source>
</evidence>
<evidence type="ECO:0000256" key="2">
    <source>
        <dbReference type="ARBA" id="ARBA00004123"/>
    </source>
</evidence>
<dbReference type="InterPro" id="IPR045249">
    <property type="entry name" value="HARBI1-like"/>
</dbReference>
<evidence type="ECO:0000313" key="9">
    <source>
        <dbReference type="EMBL" id="RUS80324.1"/>
    </source>
</evidence>
<comment type="cofactor">
    <cofactor evidence="1">
        <name>a divalent metal cation</name>
        <dbReference type="ChEBI" id="CHEBI:60240"/>
    </cofactor>
</comment>
<evidence type="ECO:0000256" key="4">
    <source>
        <dbReference type="ARBA" id="ARBA00022722"/>
    </source>
</evidence>
<dbReference type="AlphaFoldDB" id="A0A433TFJ7"/>
<keyword evidence="6" id="KW-0378">Hydrolase</keyword>
<proteinExistence type="inferred from homology"/>
<comment type="subcellular location">
    <subcellularLocation>
        <location evidence="2">Nucleus</location>
    </subcellularLocation>
</comment>
<keyword evidence="4" id="KW-0540">Nuclease</keyword>
<evidence type="ECO:0000259" key="8">
    <source>
        <dbReference type="Pfam" id="PF13359"/>
    </source>
</evidence>
<dbReference type="GO" id="GO:0004518">
    <property type="term" value="F:nuclease activity"/>
    <property type="evidence" value="ECO:0007669"/>
    <property type="project" value="UniProtKB-KW"/>
</dbReference>
<keyword evidence="10" id="KW-1185">Reference proteome</keyword>
<dbReference type="OrthoDB" id="1681765at2759"/>
<comment type="similarity">
    <text evidence="3">Belongs to the HARBI1 family.</text>
</comment>
<feature type="domain" description="DDE Tnp4" evidence="8">
    <location>
        <begin position="172"/>
        <end position="342"/>
    </location>
</feature>
<dbReference type="EMBL" id="RQTK01000399">
    <property type="protein sequence ID" value="RUS80324.1"/>
    <property type="molecule type" value="Genomic_DNA"/>
</dbReference>
<evidence type="ECO:0000256" key="5">
    <source>
        <dbReference type="ARBA" id="ARBA00022723"/>
    </source>
</evidence>
<dbReference type="PANTHER" id="PTHR22930">
    <property type="match status" value="1"/>
</dbReference>
<dbReference type="STRING" id="188477.A0A433TFJ7"/>
<keyword evidence="5" id="KW-0479">Metal-binding</keyword>
<evidence type="ECO:0000313" key="10">
    <source>
        <dbReference type="Proteomes" id="UP000271974"/>
    </source>
</evidence>
<evidence type="ECO:0000256" key="6">
    <source>
        <dbReference type="ARBA" id="ARBA00022801"/>
    </source>
</evidence>
<keyword evidence="7" id="KW-0539">Nucleus</keyword>
<dbReference type="GO" id="GO:0046872">
    <property type="term" value="F:metal ion binding"/>
    <property type="evidence" value="ECO:0007669"/>
    <property type="project" value="UniProtKB-KW"/>
</dbReference>
<reference evidence="9 10" key="1">
    <citation type="submission" date="2019-01" db="EMBL/GenBank/DDBJ databases">
        <title>A draft genome assembly of the solar-powered sea slug Elysia chlorotica.</title>
        <authorList>
            <person name="Cai H."/>
            <person name="Li Q."/>
            <person name="Fang X."/>
            <person name="Li J."/>
            <person name="Curtis N.E."/>
            <person name="Altenburger A."/>
            <person name="Shibata T."/>
            <person name="Feng M."/>
            <person name="Maeda T."/>
            <person name="Schwartz J.A."/>
            <person name="Shigenobu S."/>
            <person name="Lundholm N."/>
            <person name="Nishiyama T."/>
            <person name="Yang H."/>
            <person name="Hasebe M."/>
            <person name="Li S."/>
            <person name="Pierce S.K."/>
            <person name="Wang J."/>
        </authorList>
    </citation>
    <scope>NUCLEOTIDE SEQUENCE [LARGE SCALE GENOMIC DNA]</scope>
    <source>
        <strain evidence="9">EC2010</strain>
        <tissue evidence="9">Whole organism of an adult</tissue>
    </source>
</reference>
<dbReference type="Pfam" id="PF13359">
    <property type="entry name" value="DDE_Tnp_4"/>
    <property type="match status" value="1"/>
</dbReference>
<accession>A0A433TFJ7</accession>
<dbReference type="Proteomes" id="UP000271974">
    <property type="component" value="Unassembled WGS sequence"/>
</dbReference>
<dbReference type="PANTHER" id="PTHR22930:SF269">
    <property type="entry name" value="NUCLEASE HARBI1-LIKE PROTEIN"/>
    <property type="match status" value="1"/>
</dbReference>
<evidence type="ECO:0000256" key="1">
    <source>
        <dbReference type="ARBA" id="ARBA00001968"/>
    </source>
</evidence>
<gene>
    <name evidence="9" type="ORF">EGW08_011925</name>
</gene>
<comment type="caution">
    <text evidence="9">The sequence shown here is derived from an EMBL/GenBank/DDBJ whole genome shotgun (WGS) entry which is preliminary data.</text>
</comment>
<dbReference type="GO" id="GO:0005634">
    <property type="term" value="C:nucleus"/>
    <property type="evidence" value="ECO:0007669"/>
    <property type="project" value="UniProtKB-SubCell"/>
</dbReference>
<dbReference type="GO" id="GO:0016787">
    <property type="term" value="F:hydrolase activity"/>
    <property type="evidence" value="ECO:0007669"/>
    <property type="project" value="UniProtKB-KW"/>
</dbReference>
<organism evidence="9 10">
    <name type="scientific">Elysia chlorotica</name>
    <name type="common">Eastern emerald elysia</name>
    <name type="synonym">Sea slug</name>
    <dbReference type="NCBI Taxonomy" id="188477"/>
    <lineage>
        <taxon>Eukaryota</taxon>
        <taxon>Metazoa</taxon>
        <taxon>Spiralia</taxon>
        <taxon>Lophotrochozoa</taxon>
        <taxon>Mollusca</taxon>
        <taxon>Gastropoda</taxon>
        <taxon>Heterobranchia</taxon>
        <taxon>Euthyneura</taxon>
        <taxon>Panpulmonata</taxon>
        <taxon>Sacoglossa</taxon>
        <taxon>Placobranchoidea</taxon>
        <taxon>Plakobranchidae</taxon>
        <taxon>Elysia</taxon>
    </lineage>
</organism>
<protein>
    <recommendedName>
        <fullName evidence="8">DDE Tnp4 domain-containing protein</fullName>
    </recommendedName>
</protein>
<evidence type="ECO:0000256" key="3">
    <source>
        <dbReference type="ARBA" id="ARBA00006958"/>
    </source>
</evidence>